<dbReference type="InterPro" id="IPR014131">
    <property type="entry name" value="Chlamydia_phage_Vp3"/>
</dbReference>
<evidence type="ECO:0000256" key="1">
    <source>
        <dbReference type="SAM" id="MobiDB-lite"/>
    </source>
</evidence>
<name>A0A4P8PK67_9VIRU</name>
<sequence>MGFGPRNPAWTGFYVEHDPVMLDDFGPSRTRQEFKDECDINTIMMQYETTGTISHFNDGMPSYLDLTQYPTDLQGTLEALKAAEDSFMRLPAHIRREFENDPVSFVGFAEDPSNLDKMREWGLAPPATLPDYPRDDEADKAARPKAD</sequence>
<organism evidence="2">
    <name type="scientific">Blackfly microvirus SF02</name>
    <dbReference type="NCBI Taxonomy" id="2576452"/>
    <lineage>
        <taxon>Viruses</taxon>
        <taxon>Monodnaviria</taxon>
        <taxon>Sangervirae</taxon>
        <taxon>Phixviricota</taxon>
        <taxon>Malgrandaviricetes</taxon>
        <taxon>Petitvirales</taxon>
        <taxon>Microviridae</taxon>
        <taxon>Microvirus</taxon>
    </lineage>
</organism>
<dbReference type="Pfam" id="PF09675">
    <property type="entry name" value="Chlamy_scaf"/>
    <property type="match status" value="1"/>
</dbReference>
<reference evidence="2" key="1">
    <citation type="submission" date="2018-12" db="EMBL/GenBank/DDBJ databases">
        <title>Singled stranded DNA viruses identified in blackflies (Austrosimulium ungulatum) sampled in New Zealand.</title>
        <authorList>
            <person name="Kraberger S."/>
            <person name="Fontenele R.S."/>
            <person name="Schmidlin K."/>
            <person name="Walters M."/>
            <person name="Varsani A."/>
        </authorList>
    </citation>
    <scope>NUCLEOTIDE SEQUENCE [LARGE SCALE GENOMIC DNA]</scope>
    <source>
        <strain evidence="2">075</strain>
    </source>
</reference>
<accession>A0A4P8PK67</accession>
<protein>
    <submittedName>
        <fullName evidence="2">Internal scaffolding protein</fullName>
    </submittedName>
</protein>
<feature type="region of interest" description="Disordered" evidence="1">
    <location>
        <begin position="116"/>
        <end position="147"/>
    </location>
</feature>
<proteinExistence type="predicted"/>
<feature type="compositionally biased region" description="Basic and acidic residues" evidence="1">
    <location>
        <begin position="132"/>
        <end position="147"/>
    </location>
</feature>
<dbReference type="Proteomes" id="UP000323246">
    <property type="component" value="Segment"/>
</dbReference>
<evidence type="ECO:0000313" key="2">
    <source>
        <dbReference type="EMBL" id="QCQ84759.1"/>
    </source>
</evidence>
<dbReference type="EMBL" id="MK249162">
    <property type="protein sequence ID" value="QCQ84759.1"/>
    <property type="molecule type" value="Genomic_DNA"/>
</dbReference>